<dbReference type="AlphaFoldDB" id="A0A7G6YCF1"/>
<name>A0A7G6YCF1_9MICO</name>
<accession>A0A7G6YCF1</accession>
<protein>
    <submittedName>
        <fullName evidence="1">2'-5' RNA ligase family protein</fullName>
    </submittedName>
</protein>
<dbReference type="EMBL" id="CP043641">
    <property type="protein sequence ID" value="QNE36166.1"/>
    <property type="molecule type" value="Genomic_DNA"/>
</dbReference>
<keyword evidence="1" id="KW-0436">Ligase</keyword>
<sequence length="159" mass="17166">MQRSSASRLLAVAAVPEPLEKGARFPRAVWPSHVTIASNFFVDASPTDVVDAVRAVCLSAGPIAIRFEGMAWFGRDENIPVQLVDSAQIVALHEQLADVLEALPLFEAEEPPYWRAGYRPHMTHVAGRDTPGGAELILRHVVIADVEGADATVLDGFSL</sequence>
<dbReference type="SUPFAM" id="SSF55144">
    <property type="entry name" value="LigT-like"/>
    <property type="match status" value="1"/>
</dbReference>
<evidence type="ECO:0000313" key="2">
    <source>
        <dbReference type="Proteomes" id="UP000515511"/>
    </source>
</evidence>
<dbReference type="GO" id="GO:0016874">
    <property type="term" value="F:ligase activity"/>
    <property type="evidence" value="ECO:0007669"/>
    <property type="project" value="UniProtKB-KW"/>
</dbReference>
<gene>
    <name evidence="1" type="ORF">F1C12_14295</name>
</gene>
<dbReference type="KEGG" id="lse:F1C12_14295"/>
<dbReference type="Pfam" id="PF13563">
    <property type="entry name" value="2_5_RNA_ligase2"/>
    <property type="match status" value="1"/>
</dbReference>
<dbReference type="InterPro" id="IPR009097">
    <property type="entry name" value="Cyclic_Pdiesterase"/>
</dbReference>
<evidence type="ECO:0000313" key="1">
    <source>
        <dbReference type="EMBL" id="QNE36166.1"/>
    </source>
</evidence>
<organism evidence="1 2">
    <name type="scientific">Leifsonia shinshuensis</name>
    <dbReference type="NCBI Taxonomy" id="150026"/>
    <lineage>
        <taxon>Bacteria</taxon>
        <taxon>Bacillati</taxon>
        <taxon>Actinomycetota</taxon>
        <taxon>Actinomycetes</taxon>
        <taxon>Micrococcales</taxon>
        <taxon>Microbacteriaceae</taxon>
        <taxon>Leifsonia</taxon>
    </lineage>
</organism>
<dbReference type="RefSeq" id="WP_185275608.1">
    <property type="nucleotide sequence ID" value="NZ_CP043641.1"/>
</dbReference>
<dbReference type="Gene3D" id="3.90.1140.10">
    <property type="entry name" value="Cyclic phosphodiesterase"/>
    <property type="match status" value="1"/>
</dbReference>
<dbReference type="Proteomes" id="UP000515511">
    <property type="component" value="Chromosome"/>
</dbReference>
<reference evidence="2" key="1">
    <citation type="submission" date="2019-09" db="EMBL/GenBank/DDBJ databases">
        <title>Antimicrobial potential of Antarctic Bacteria.</title>
        <authorList>
            <person name="Benaud N."/>
            <person name="Edwards R.J."/>
            <person name="Ferrari B.C."/>
        </authorList>
    </citation>
    <scope>NUCLEOTIDE SEQUENCE [LARGE SCALE GENOMIC DNA]</scope>
    <source>
        <strain evidence="2">INR9</strain>
    </source>
</reference>
<proteinExistence type="predicted"/>